<dbReference type="GO" id="GO:0042110">
    <property type="term" value="P:T cell activation"/>
    <property type="evidence" value="ECO:0007669"/>
    <property type="project" value="UniProtKB-ARBA"/>
</dbReference>
<evidence type="ECO:0000256" key="2">
    <source>
        <dbReference type="ARBA" id="ARBA00022692"/>
    </source>
</evidence>
<dbReference type="PANTHER" id="PTHR24100">
    <property type="entry name" value="BUTYROPHILIN"/>
    <property type="match status" value="1"/>
</dbReference>
<dbReference type="Pfam" id="PF07686">
    <property type="entry name" value="V-set"/>
    <property type="match status" value="1"/>
</dbReference>
<dbReference type="PANTHER" id="PTHR24100:SF151">
    <property type="entry name" value="ICOS LIGAND"/>
    <property type="match status" value="1"/>
</dbReference>
<comment type="subcellular location">
    <subcellularLocation>
        <location evidence="1">Membrane</location>
    </subcellularLocation>
</comment>
<dbReference type="Gene3D" id="2.60.40.10">
    <property type="entry name" value="Immunoglobulins"/>
    <property type="match status" value="2"/>
</dbReference>
<proteinExistence type="inferred from homology"/>
<dbReference type="FunFam" id="2.60.40.10:FF:000142">
    <property type="entry name" value="V-set domain-containing T-cell activation inhibitor 1"/>
    <property type="match status" value="1"/>
</dbReference>
<dbReference type="InterPro" id="IPR036179">
    <property type="entry name" value="Ig-like_dom_sf"/>
</dbReference>
<feature type="domain" description="Ig-like" evidence="11">
    <location>
        <begin position="28"/>
        <end position="143"/>
    </location>
</feature>
<evidence type="ECO:0000256" key="7">
    <source>
        <dbReference type="ARBA" id="ARBA00023180"/>
    </source>
</evidence>
<feature type="signal peptide" evidence="10">
    <location>
        <begin position="1"/>
        <end position="31"/>
    </location>
</feature>
<dbReference type="PROSITE" id="PS50835">
    <property type="entry name" value="IG_LIKE"/>
    <property type="match status" value="2"/>
</dbReference>
<dbReference type="SUPFAM" id="SSF48726">
    <property type="entry name" value="Immunoglobulin"/>
    <property type="match status" value="2"/>
</dbReference>
<dbReference type="EMBL" id="JAGEUA010000007">
    <property type="protein sequence ID" value="KAL0970747.1"/>
    <property type="molecule type" value="Genomic_DNA"/>
</dbReference>
<gene>
    <name evidence="12" type="ORF">UPYG_G00246740</name>
</gene>
<name>A0ABD0X493_UMBPY</name>
<dbReference type="Proteomes" id="UP001557470">
    <property type="component" value="Unassembled WGS sequence"/>
</dbReference>
<dbReference type="GO" id="GO:1903037">
    <property type="term" value="P:regulation of leukocyte cell-cell adhesion"/>
    <property type="evidence" value="ECO:0007669"/>
    <property type="project" value="UniProtKB-ARBA"/>
</dbReference>
<feature type="chain" id="PRO_5044880732" description="Ig-like domain-containing protein" evidence="10">
    <location>
        <begin position="32"/>
        <end position="304"/>
    </location>
</feature>
<evidence type="ECO:0000256" key="1">
    <source>
        <dbReference type="ARBA" id="ARBA00004370"/>
    </source>
</evidence>
<dbReference type="SMART" id="SM00409">
    <property type="entry name" value="IG"/>
    <property type="match status" value="1"/>
</dbReference>
<evidence type="ECO:0000256" key="9">
    <source>
        <dbReference type="ARBA" id="ARBA00038221"/>
    </source>
</evidence>
<evidence type="ECO:0000256" key="10">
    <source>
        <dbReference type="SAM" id="SignalP"/>
    </source>
</evidence>
<evidence type="ECO:0000256" key="3">
    <source>
        <dbReference type="ARBA" id="ARBA00022729"/>
    </source>
</evidence>
<keyword evidence="4" id="KW-1133">Transmembrane helix</keyword>
<evidence type="ECO:0000256" key="6">
    <source>
        <dbReference type="ARBA" id="ARBA00023157"/>
    </source>
</evidence>
<dbReference type="GO" id="GO:0016020">
    <property type="term" value="C:membrane"/>
    <property type="evidence" value="ECO:0007669"/>
    <property type="project" value="UniProtKB-SubCell"/>
</dbReference>
<keyword evidence="6" id="KW-1015">Disulfide bond</keyword>
<dbReference type="SMART" id="SM00406">
    <property type="entry name" value="IGv"/>
    <property type="match status" value="1"/>
</dbReference>
<dbReference type="GO" id="GO:0050863">
    <property type="term" value="P:regulation of T cell activation"/>
    <property type="evidence" value="ECO:0007669"/>
    <property type="project" value="UniProtKB-ARBA"/>
</dbReference>
<keyword evidence="13" id="KW-1185">Reference proteome</keyword>
<accession>A0ABD0X493</accession>
<dbReference type="InterPro" id="IPR013106">
    <property type="entry name" value="Ig_V-set"/>
</dbReference>
<comment type="caution">
    <text evidence="12">The sequence shown here is derived from an EMBL/GenBank/DDBJ whole genome shotgun (WGS) entry which is preliminary data.</text>
</comment>
<dbReference type="InterPro" id="IPR013783">
    <property type="entry name" value="Ig-like_fold"/>
</dbReference>
<dbReference type="AlphaFoldDB" id="A0ABD0X493"/>
<keyword evidence="2" id="KW-0812">Transmembrane</keyword>
<organism evidence="12 13">
    <name type="scientific">Umbra pygmaea</name>
    <name type="common">Eastern mudminnow</name>
    <dbReference type="NCBI Taxonomy" id="75934"/>
    <lineage>
        <taxon>Eukaryota</taxon>
        <taxon>Metazoa</taxon>
        <taxon>Chordata</taxon>
        <taxon>Craniata</taxon>
        <taxon>Vertebrata</taxon>
        <taxon>Euteleostomi</taxon>
        <taxon>Actinopterygii</taxon>
        <taxon>Neopterygii</taxon>
        <taxon>Teleostei</taxon>
        <taxon>Protacanthopterygii</taxon>
        <taxon>Esociformes</taxon>
        <taxon>Umbridae</taxon>
        <taxon>Umbra</taxon>
    </lineage>
</organism>
<protein>
    <recommendedName>
        <fullName evidence="11">Ig-like domain-containing protein</fullName>
    </recommendedName>
</protein>
<keyword evidence="5" id="KW-0472">Membrane</keyword>
<dbReference type="InterPro" id="IPR050504">
    <property type="entry name" value="IgSF_BTN/MOG"/>
</dbReference>
<sequence>MEAHGMRIVVRYFLSELVLCLVLVFFKPVDTVEVISQTGPVISLVGDDVILPCTLISSDGPVNAAQVALEWQRADLKQEVHFYTDSRDSNVDQNPSYRGRTSLFREELKNGNISLKLTSVKLSDAGNYSCYVPSLDKEQKAFVQLVVGAVSQPVISVLGPKDDGVVLKCESGGWYPEPKMTWLDSDGSILPDGPTETQKDAAGRYTVRGEVTVKKTENNRFICRVNQQQINKIKETLIDVPDEAFAKSHGGLIAGVLIAVLHSCCCSWRCWCLHVERKKSKFNLPSILNYSQEITQNSASQSNV</sequence>
<feature type="domain" description="Ig-like" evidence="11">
    <location>
        <begin position="153"/>
        <end position="239"/>
    </location>
</feature>
<keyword evidence="8" id="KW-0393">Immunoglobulin domain</keyword>
<comment type="similarity">
    <text evidence="9">Belongs to the SKINT family.</text>
</comment>
<dbReference type="InterPro" id="IPR007110">
    <property type="entry name" value="Ig-like_dom"/>
</dbReference>
<evidence type="ECO:0000313" key="12">
    <source>
        <dbReference type="EMBL" id="KAL0970747.1"/>
    </source>
</evidence>
<evidence type="ECO:0000256" key="5">
    <source>
        <dbReference type="ARBA" id="ARBA00023136"/>
    </source>
</evidence>
<reference evidence="12 13" key="1">
    <citation type="submission" date="2024-06" db="EMBL/GenBank/DDBJ databases">
        <authorList>
            <person name="Pan Q."/>
            <person name="Wen M."/>
            <person name="Jouanno E."/>
            <person name="Zahm M."/>
            <person name="Klopp C."/>
            <person name="Cabau C."/>
            <person name="Louis A."/>
            <person name="Berthelot C."/>
            <person name="Parey E."/>
            <person name="Roest Crollius H."/>
            <person name="Montfort J."/>
            <person name="Robinson-Rechavi M."/>
            <person name="Bouchez O."/>
            <person name="Lampietro C."/>
            <person name="Lopez Roques C."/>
            <person name="Donnadieu C."/>
            <person name="Postlethwait J."/>
            <person name="Bobe J."/>
            <person name="Verreycken H."/>
            <person name="Guiguen Y."/>
        </authorList>
    </citation>
    <scope>NUCLEOTIDE SEQUENCE [LARGE SCALE GENOMIC DNA]</scope>
    <source>
        <strain evidence="12">Up_M1</strain>
        <tissue evidence="12">Testis</tissue>
    </source>
</reference>
<dbReference type="InterPro" id="IPR003599">
    <property type="entry name" value="Ig_sub"/>
</dbReference>
<evidence type="ECO:0000259" key="11">
    <source>
        <dbReference type="PROSITE" id="PS50835"/>
    </source>
</evidence>
<dbReference type="InterPro" id="IPR053896">
    <property type="entry name" value="BTN3A2-like_Ig-C"/>
</dbReference>
<dbReference type="FunFam" id="2.60.40.10:FF:000088">
    <property type="entry name" value="Butyrophilin subfamily 1 member A1"/>
    <property type="match status" value="1"/>
</dbReference>
<dbReference type="Pfam" id="PF22705">
    <property type="entry name" value="C2-set_3"/>
    <property type="match status" value="1"/>
</dbReference>
<evidence type="ECO:0000256" key="4">
    <source>
        <dbReference type="ARBA" id="ARBA00022989"/>
    </source>
</evidence>
<keyword evidence="7" id="KW-0325">Glycoprotein</keyword>
<keyword evidence="3 10" id="KW-0732">Signal</keyword>
<evidence type="ECO:0000313" key="13">
    <source>
        <dbReference type="Proteomes" id="UP001557470"/>
    </source>
</evidence>
<evidence type="ECO:0000256" key="8">
    <source>
        <dbReference type="ARBA" id="ARBA00023319"/>
    </source>
</evidence>